<comment type="caution">
    <text evidence="1">The sequence shown here is derived from an EMBL/GenBank/DDBJ whole genome shotgun (WGS) entry which is preliminary data.</text>
</comment>
<keyword evidence="2" id="KW-1185">Reference proteome</keyword>
<name>A0A0P9D7J9_9CHLR</name>
<dbReference type="InterPro" id="IPR034660">
    <property type="entry name" value="DinB/YfiT-like"/>
</dbReference>
<dbReference type="InterPro" id="IPR012550">
    <property type="entry name" value="DUF1706"/>
</dbReference>
<dbReference type="Proteomes" id="UP000050509">
    <property type="component" value="Unassembled WGS sequence"/>
</dbReference>
<evidence type="ECO:0008006" key="3">
    <source>
        <dbReference type="Google" id="ProtNLM"/>
    </source>
</evidence>
<protein>
    <recommendedName>
        <fullName evidence="3">Mycothiol-dependent maleylpyruvate isomerase metal-binding domain-containing protein</fullName>
    </recommendedName>
</protein>
<accession>A0A0P9D7J9</accession>
<dbReference type="AlphaFoldDB" id="A0A0P9D7J9"/>
<dbReference type="Pfam" id="PF08020">
    <property type="entry name" value="DUF1706"/>
    <property type="match status" value="1"/>
</dbReference>
<dbReference type="EMBL" id="LJCR01002576">
    <property type="protein sequence ID" value="KPV48536.1"/>
    <property type="molecule type" value="Genomic_DNA"/>
</dbReference>
<gene>
    <name evidence="1" type="ORF">SE17_37540</name>
</gene>
<dbReference type="Gene3D" id="1.20.120.450">
    <property type="entry name" value="dinb family like domain"/>
    <property type="match status" value="1"/>
</dbReference>
<sequence length="167" mass="19134">MNTKQEALPLLRAEFERWNALLASLSEAQLTSPQLDDGWSIKDAVAHLHAWQQRSVARVQAALAGGEPNYPNLPAELDPETEDVDALNAWFHSQTREQPWPEVYGNWRANFAHLLQLSAQVPDELWLGDERYPWMDGYPLLGVLEGTYEHHQEHWEFLQPVLAGFQP</sequence>
<evidence type="ECO:0000313" key="2">
    <source>
        <dbReference type="Proteomes" id="UP000050509"/>
    </source>
</evidence>
<dbReference type="SUPFAM" id="SSF109854">
    <property type="entry name" value="DinB/YfiT-like putative metalloenzymes"/>
    <property type="match status" value="1"/>
</dbReference>
<organism evidence="1 2">
    <name type="scientific">Kouleothrix aurantiaca</name>
    <dbReference type="NCBI Taxonomy" id="186479"/>
    <lineage>
        <taxon>Bacteria</taxon>
        <taxon>Bacillati</taxon>
        <taxon>Chloroflexota</taxon>
        <taxon>Chloroflexia</taxon>
        <taxon>Chloroflexales</taxon>
        <taxon>Roseiflexineae</taxon>
        <taxon>Roseiflexaceae</taxon>
        <taxon>Kouleothrix</taxon>
    </lineage>
</organism>
<evidence type="ECO:0000313" key="1">
    <source>
        <dbReference type="EMBL" id="KPV48536.1"/>
    </source>
</evidence>
<proteinExistence type="predicted"/>
<reference evidence="1 2" key="1">
    <citation type="submission" date="2015-09" db="EMBL/GenBank/DDBJ databases">
        <title>Draft genome sequence of Kouleothrix aurantiaca JCM 19913.</title>
        <authorList>
            <person name="Hemp J."/>
        </authorList>
    </citation>
    <scope>NUCLEOTIDE SEQUENCE [LARGE SCALE GENOMIC DNA]</scope>
    <source>
        <strain evidence="1 2">COM-B</strain>
    </source>
</reference>